<name>A0A0C9W3X6_SPHS4</name>
<accession>A0A0C9W3X6</accession>
<dbReference type="HOGENOM" id="CLU_2741681_0_0_1"/>
<protein>
    <submittedName>
        <fullName evidence="1">Uncharacterized protein</fullName>
    </submittedName>
</protein>
<evidence type="ECO:0000313" key="1">
    <source>
        <dbReference type="EMBL" id="KIJ46872.1"/>
    </source>
</evidence>
<dbReference type="Proteomes" id="UP000054279">
    <property type="component" value="Unassembled WGS sequence"/>
</dbReference>
<sequence length="71" mass="7518">MAVYGALSMSLQAETGMSNIGYVGVNGHVSERRAYITSPAMYPTATPTTMQQAAAPTMYPALHIISIRGVL</sequence>
<dbReference type="AlphaFoldDB" id="A0A0C9W3X6"/>
<gene>
    <name evidence="1" type="ORF">M422DRAFT_249615</name>
</gene>
<organism evidence="1 2">
    <name type="scientific">Sphaerobolus stellatus (strain SS14)</name>
    <dbReference type="NCBI Taxonomy" id="990650"/>
    <lineage>
        <taxon>Eukaryota</taxon>
        <taxon>Fungi</taxon>
        <taxon>Dikarya</taxon>
        <taxon>Basidiomycota</taxon>
        <taxon>Agaricomycotina</taxon>
        <taxon>Agaricomycetes</taxon>
        <taxon>Phallomycetidae</taxon>
        <taxon>Geastrales</taxon>
        <taxon>Sphaerobolaceae</taxon>
        <taxon>Sphaerobolus</taxon>
    </lineage>
</organism>
<reference evidence="1 2" key="1">
    <citation type="submission" date="2014-06" db="EMBL/GenBank/DDBJ databases">
        <title>Evolutionary Origins and Diversification of the Mycorrhizal Mutualists.</title>
        <authorList>
            <consortium name="DOE Joint Genome Institute"/>
            <consortium name="Mycorrhizal Genomics Consortium"/>
            <person name="Kohler A."/>
            <person name="Kuo A."/>
            <person name="Nagy L.G."/>
            <person name="Floudas D."/>
            <person name="Copeland A."/>
            <person name="Barry K.W."/>
            <person name="Cichocki N."/>
            <person name="Veneault-Fourrey C."/>
            <person name="LaButti K."/>
            <person name="Lindquist E.A."/>
            <person name="Lipzen A."/>
            <person name="Lundell T."/>
            <person name="Morin E."/>
            <person name="Murat C."/>
            <person name="Riley R."/>
            <person name="Ohm R."/>
            <person name="Sun H."/>
            <person name="Tunlid A."/>
            <person name="Henrissat B."/>
            <person name="Grigoriev I.V."/>
            <person name="Hibbett D.S."/>
            <person name="Martin F."/>
        </authorList>
    </citation>
    <scope>NUCLEOTIDE SEQUENCE [LARGE SCALE GENOMIC DNA]</scope>
    <source>
        <strain evidence="1 2">SS14</strain>
    </source>
</reference>
<evidence type="ECO:0000313" key="2">
    <source>
        <dbReference type="Proteomes" id="UP000054279"/>
    </source>
</evidence>
<dbReference type="EMBL" id="KN837105">
    <property type="protein sequence ID" value="KIJ46872.1"/>
    <property type="molecule type" value="Genomic_DNA"/>
</dbReference>
<proteinExistence type="predicted"/>
<keyword evidence="2" id="KW-1185">Reference proteome</keyword>